<evidence type="ECO:0000313" key="6">
    <source>
        <dbReference type="EMBL" id="MFB0836065.1"/>
    </source>
</evidence>
<evidence type="ECO:0000256" key="1">
    <source>
        <dbReference type="ARBA" id="ARBA00004141"/>
    </source>
</evidence>
<proteinExistence type="predicted"/>
<dbReference type="PANTHER" id="PTHR11706">
    <property type="entry name" value="SOLUTE CARRIER PROTEIN FAMILY 11 MEMBER"/>
    <property type="match status" value="1"/>
</dbReference>
<feature type="transmembrane region" description="Helical" evidence="5">
    <location>
        <begin position="340"/>
        <end position="357"/>
    </location>
</feature>
<keyword evidence="2 5" id="KW-0812">Transmembrane</keyword>
<evidence type="ECO:0000256" key="5">
    <source>
        <dbReference type="SAM" id="Phobius"/>
    </source>
</evidence>
<sequence length="423" mass="45232">MDTRAQAAQLDAGTQKQTRLRRIMGVAGPGFIVAAAGVGAGDLIASLNSGAQYGLSLAWAVVVGCFIKFIVTECIGRWSLATGISPLRGFHRLSKGFTAYFGIYSVILGFFYGAAIAGALGLTINAMFPAIGVKVGAIVAVLIGLGVLWIGKYASFEKIMAVFVAVMFFSIVGAAVLTAPDLNLLATGFTPTVPENGTFYVLGVMGGVGMSIGLLSYGYWLRDRGWNGPTWIKTMRLDLFIGYGMTFIFMLAMMVVGAAFLQGQGTQVGGLTDLKELAQPFAEKFGEPAKWLLLIGMFSAVYSSLIGGYNALANVFNDIFNIFRGTSNERDENAARSRPFRAYILWMCIPPLGMLFLDEPVLLVLIYAALGALLMPVLIAGLLWMMNTKTLDKAHRNGIAMNSALVLGLAMFLALAVNELLSL</sequence>
<dbReference type="Proteomes" id="UP001575652">
    <property type="component" value="Unassembled WGS sequence"/>
</dbReference>
<dbReference type="RefSeq" id="WP_373973242.1">
    <property type="nucleotide sequence ID" value="NZ_JBHDLJ010000017.1"/>
</dbReference>
<keyword evidence="7" id="KW-1185">Reference proteome</keyword>
<dbReference type="InterPro" id="IPR001046">
    <property type="entry name" value="NRAMP_fam"/>
</dbReference>
<dbReference type="PANTHER" id="PTHR11706:SF3">
    <property type="entry name" value="METAL ION TRANSPORT PROTEIN"/>
    <property type="match status" value="1"/>
</dbReference>
<feature type="transmembrane region" description="Helical" evidence="5">
    <location>
        <begin position="126"/>
        <end position="150"/>
    </location>
</feature>
<evidence type="ECO:0000256" key="3">
    <source>
        <dbReference type="ARBA" id="ARBA00022989"/>
    </source>
</evidence>
<feature type="transmembrane region" description="Helical" evidence="5">
    <location>
        <begin position="363"/>
        <end position="386"/>
    </location>
</feature>
<evidence type="ECO:0000256" key="2">
    <source>
        <dbReference type="ARBA" id="ARBA00022692"/>
    </source>
</evidence>
<feature type="transmembrane region" description="Helical" evidence="5">
    <location>
        <begin position="199"/>
        <end position="220"/>
    </location>
</feature>
<keyword evidence="4 5" id="KW-0472">Membrane</keyword>
<evidence type="ECO:0000256" key="4">
    <source>
        <dbReference type="ARBA" id="ARBA00023136"/>
    </source>
</evidence>
<gene>
    <name evidence="6" type="ORF">ACETWP_15865</name>
</gene>
<protein>
    <submittedName>
        <fullName evidence="6">Nramp family divalent metal transporter</fullName>
    </submittedName>
</protein>
<feature type="transmembrane region" description="Helical" evidence="5">
    <location>
        <begin position="23"/>
        <end position="45"/>
    </location>
</feature>
<feature type="transmembrane region" description="Helical" evidence="5">
    <location>
        <begin position="159"/>
        <end position="179"/>
    </location>
</feature>
<feature type="transmembrane region" description="Helical" evidence="5">
    <location>
        <begin position="291"/>
        <end position="312"/>
    </location>
</feature>
<reference evidence="6 7" key="1">
    <citation type="submission" date="2024-09" db="EMBL/GenBank/DDBJ databases">
        <authorList>
            <person name="Salinas-Garcia M.A."/>
            <person name="Prieme A."/>
        </authorList>
    </citation>
    <scope>NUCLEOTIDE SEQUENCE [LARGE SCALE GENOMIC DNA]</scope>
    <source>
        <strain evidence="6 7">DSM 21081</strain>
    </source>
</reference>
<comment type="caution">
    <text evidence="6">The sequence shown here is derived from an EMBL/GenBank/DDBJ whole genome shotgun (WGS) entry which is preliminary data.</text>
</comment>
<organism evidence="6 7">
    <name type="scientific">Arthrobacter halodurans</name>
    <dbReference type="NCBI Taxonomy" id="516699"/>
    <lineage>
        <taxon>Bacteria</taxon>
        <taxon>Bacillati</taxon>
        <taxon>Actinomycetota</taxon>
        <taxon>Actinomycetes</taxon>
        <taxon>Micrococcales</taxon>
        <taxon>Micrococcaceae</taxon>
        <taxon>Arthrobacter</taxon>
    </lineage>
</organism>
<feature type="transmembrane region" description="Helical" evidence="5">
    <location>
        <begin position="97"/>
        <end position="120"/>
    </location>
</feature>
<keyword evidence="3 5" id="KW-1133">Transmembrane helix</keyword>
<accession>A0ABV4UTM7</accession>
<comment type="subcellular location">
    <subcellularLocation>
        <location evidence="1">Membrane</location>
        <topology evidence="1">Multi-pass membrane protein</topology>
    </subcellularLocation>
</comment>
<feature type="transmembrane region" description="Helical" evidence="5">
    <location>
        <begin position="240"/>
        <end position="261"/>
    </location>
</feature>
<name>A0ABV4UTM7_9MICC</name>
<dbReference type="NCBIfam" id="NF037982">
    <property type="entry name" value="Nramp_1"/>
    <property type="match status" value="2"/>
</dbReference>
<dbReference type="Pfam" id="PF01566">
    <property type="entry name" value="Nramp"/>
    <property type="match status" value="1"/>
</dbReference>
<dbReference type="EMBL" id="JBHDLJ010000017">
    <property type="protein sequence ID" value="MFB0836065.1"/>
    <property type="molecule type" value="Genomic_DNA"/>
</dbReference>
<evidence type="ECO:0000313" key="7">
    <source>
        <dbReference type="Proteomes" id="UP001575652"/>
    </source>
</evidence>
<feature type="transmembrane region" description="Helical" evidence="5">
    <location>
        <begin position="57"/>
        <end position="76"/>
    </location>
</feature>
<feature type="transmembrane region" description="Helical" evidence="5">
    <location>
        <begin position="398"/>
        <end position="417"/>
    </location>
</feature>